<feature type="compositionally biased region" description="Basic and acidic residues" evidence="1">
    <location>
        <begin position="10"/>
        <end position="22"/>
    </location>
</feature>
<feature type="region of interest" description="Disordered" evidence="1">
    <location>
        <begin position="1"/>
        <end position="22"/>
    </location>
</feature>
<feature type="region of interest" description="Disordered" evidence="1">
    <location>
        <begin position="215"/>
        <end position="243"/>
    </location>
</feature>
<proteinExistence type="predicted"/>
<evidence type="ECO:0000313" key="3">
    <source>
        <dbReference type="Proteomes" id="UP000286045"/>
    </source>
</evidence>
<comment type="caution">
    <text evidence="2">The sequence shown here is derived from an EMBL/GenBank/DDBJ whole genome shotgun (WGS) entry which is preliminary data.</text>
</comment>
<keyword evidence="3" id="KW-1185">Reference proteome</keyword>
<organism evidence="2 3">
    <name type="scientific">Xylaria grammica</name>
    <dbReference type="NCBI Taxonomy" id="363999"/>
    <lineage>
        <taxon>Eukaryota</taxon>
        <taxon>Fungi</taxon>
        <taxon>Dikarya</taxon>
        <taxon>Ascomycota</taxon>
        <taxon>Pezizomycotina</taxon>
        <taxon>Sordariomycetes</taxon>
        <taxon>Xylariomycetidae</taxon>
        <taxon>Xylariales</taxon>
        <taxon>Xylariaceae</taxon>
        <taxon>Xylaria</taxon>
    </lineage>
</organism>
<evidence type="ECO:0000256" key="1">
    <source>
        <dbReference type="SAM" id="MobiDB-lite"/>
    </source>
</evidence>
<dbReference type="Proteomes" id="UP000286045">
    <property type="component" value="Unassembled WGS sequence"/>
</dbReference>
<evidence type="ECO:0000313" key="2">
    <source>
        <dbReference type="EMBL" id="RWA09047.1"/>
    </source>
</evidence>
<feature type="compositionally biased region" description="Basic and acidic residues" evidence="1">
    <location>
        <begin position="233"/>
        <end position="243"/>
    </location>
</feature>
<dbReference type="EMBL" id="RYZI01000171">
    <property type="protein sequence ID" value="RWA09047.1"/>
    <property type="molecule type" value="Genomic_DNA"/>
</dbReference>
<gene>
    <name evidence="2" type="ORF">EKO27_g6065</name>
</gene>
<name>A0A439D3R6_9PEZI</name>
<reference evidence="2 3" key="1">
    <citation type="submission" date="2018-12" db="EMBL/GenBank/DDBJ databases">
        <title>Draft genome sequence of Xylaria grammica IHI A82.</title>
        <authorList>
            <person name="Buettner E."/>
            <person name="Kellner H."/>
        </authorList>
    </citation>
    <scope>NUCLEOTIDE SEQUENCE [LARGE SCALE GENOMIC DNA]</scope>
    <source>
        <strain evidence="2 3">IHI A82</strain>
    </source>
</reference>
<protein>
    <submittedName>
        <fullName evidence="2">Uncharacterized protein</fullName>
    </submittedName>
</protein>
<accession>A0A439D3R6</accession>
<sequence length="264" mass="28784">MVKSVTTSKPKPEPERKNHQSDRIEIWRNEVAVSRISCVCSGPTMQVKNIGVAGSLYRSMTKFGIYTSPGNEEEYSLCPQRTGHSGGSNSRERVNDNCDLCASPLNGVTYQLLGDGSGLVRARGSSPPSLSSSIRCLEEDGHGKQNRGRLLLKKVSQAFRRAKGLDPLLRSIEPSGTRETADVNALGASINITAGLGKEIPKRNNGTEMYHRLRLEGTADEDREGESISAVSDDDRKKPKVGIDESAARLRRAQKLLYKGTWGA</sequence>
<dbReference type="AlphaFoldDB" id="A0A439D3R6"/>